<organism evidence="2 3">
    <name type="scientific">Pseudonocardia kongjuensis</name>
    <dbReference type="NCBI Taxonomy" id="102227"/>
    <lineage>
        <taxon>Bacteria</taxon>
        <taxon>Bacillati</taxon>
        <taxon>Actinomycetota</taxon>
        <taxon>Actinomycetes</taxon>
        <taxon>Pseudonocardiales</taxon>
        <taxon>Pseudonocardiaceae</taxon>
        <taxon>Pseudonocardia</taxon>
    </lineage>
</organism>
<dbReference type="Proteomes" id="UP001501414">
    <property type="component" value="Unassembled WGS sequence"/>
</dbReference>
<feature type="region of interest" description="Disordered" evidence="1">
    <location>
        <begin position="204"/>
        <end position="223"/>
    </location>
</feature>
<feature type="region of interest" description="Disordered" evidence="1">
    <location>
        <begin position="246"/>
        <end position="278"/>
    </location>
</feature>
<evidence type="ECO:0000313" key="2">
    <source>
        <dbReference type="EMBL" id="GAA1392783.1"/>
    </source>
</evidence>
<evidence type="ECO:0000313" key="3">
    <source>
        <dbReference type="Proteomes" id="UP001501414"/>
    </source>
</evidence>
<evidence type="ECO:0000256" key="1">
    <source>
        <dbReference type="SAM" id="MobiDB-lite"/>
    </source>
</evidence>
<dbReference type="SUPFAM" id="SSF47240">
    <property type="entry name" value="Ferritin-like"/>
    <property type="match status" value="1"/>
</dbReference>
<reference evidence="2 3" key="1">
    <citation type="journal article" date="2019" name="Int. J. Syst. Evol. Microbiol.">
        <title>The Global Catalogue of Microorganisms (GCM) 10K type strain sequencing project: providing services to taxonomists for standard genome sequencing and annotation.</title>
        <authorList>
            <consortium name="The Broad Institute Genomics Platform"/>
            <consortium name="The Broad Institute Genome Sequencing Center for Infectious Disease"/>
            <person name="Wu L."/>
            <person name="Ma J."/>
        </authorList>
    </citation>
    <scope>NUCLEOTIDE SEQUENCE [LARGE SCALE GENOMIC DNA]</scope>
    <source>
        <strain evidence="2 3">JCM 11896</strain>
    </source>
</reference>
<gene>
    <name evidence="2" type="ORF">GCM10009613_38380</name>
</gene>
<sequence>MRHFERNATRADDIDADRADPCLLDERRRAAFVRSFQRFELAERSDGRHVLAAARRVGDERYTHALGLLVAEECRHSAMFGAGLRRLGGEPLARHWSDRVFTMLRRACGLRTELCLFLVAESVSLDYFDALAAAAPDPVLRAVGARVAADERNHLRFQLARITHDRPAAAPLRWAARTTLLAVGTGAAVVVAVDHRAALRACGRHPGGTPPGRSAPCDTSSGRRSPACRTRSVRCRCRWRRATATVPSADTRRRARRRWTDDDRPLTRSDQVRGRLSSGTECAPGRIRTCAPASGGRCSIP</sequence>
<protein>
    <recommendedName>
        <fullName evidence="4">Ferritin-like domain-containing protein</fullName>
    </recommendedName>
</protein>
<evidence type="ECO:0008006" key="4">
    <source>
        <dbReference type="Google" id="ProtNLM"/>
    </source>
</evidence>
<dbReference type="Gene3D" id="1.10.620.20">
    <property type="entry name" value="Ribonucleotide Reductase, subunit A"/>
    <property type="match status" value="1"/>
</dbReference>
<name>A0ABN1XYA1_9PSEU</name>
<proteinExistence type="predicted"/>
<dbReference type="InterPro" id="IPR012348">
    <property type="entry name" value="RNR-like"/>
</dbReference>
<accession>A0ABN1XYA1</accession>
<comment type="caution">
    <text evidence="2">The sequence shown here is derived from an EMBL/GenBank/DDBJ whole genome shotgun (WGS) entry which is preliminary data.</text>
</comment>
<dbReference type="InterPro" id="IPR009078">
    <property type="entry name" value="Ferritin-like_SF"/>
</dbReference>
<dbReference type="EMBL" id="BAAAJK010000020">
    <property type="protein sequence ID" value="GAA1392783.1"/>
    <property type="molecule type" value="Genomic_DNA"/>
</dbReference>
<feature type="compositionally biased region" description="Basic and acidic residues" evidence="1">
    <location>
        <begin position="258"/>
        <end position="273"/>
    </location>
</feature>
<keyword evidence="3" id="KW-1185">Reference proteome</keyword>